<comment type="caution">
    <text evidence="1">The sequence shown here is derived from an EMBL/GenBank/DDBJ whole genome shotgun (WGS) entry which is preliminary data.</text>
</comment>
<dbReference type="AlphaFoldDB" id="A0A840UIK3"/>
<gene>
    <name evidence="1" type="ORF">HNR32_002733</name>
</gene>
<name>A0A840UIK3_9FIRM</name>
<reference evidence="1 2" key="1">
    <citation type="submission" date="2020-08" db="EMBL/GenBank/DDBJ databases">
        <title>Genomic Encyclopedia of Type Strains, Phase IV (KMG-IV): sequencing the most valuable type-strain genomes for metagenomic binning, comparative biology and taxonomic classification.</title>
        <authorList>
            <person name="Goeker M."/>
        </authorList>
    </citation>
    <scope>NUCLEOTIDE SEQUENCE [LARGE SCALE GENOMIC DNA]</scope>
    <source>
        <strain evidence="1 2">DSM 24661</strain>
    </source>
</reference>
<dbReference type="EMBL" id="JACHFH010000059">
    <property type="protein sequence ID" value="MBB5337571.1"/>
    <property type="molecule type" value="Genomic_DNA"/>
</dbReference>
<evidence type="ECO:0000313" key="1">
    <source>
        <dbReference type="EMBL" id="MBB5337571.1"/>
    </source>
</evidence>
<sequence length="44" mass="5500">MNIKINPIRRIMFRMQQPKHICKRYRKKKKAIKMTFVNIIKNIK</sequence>
<evidence type="ECO:0000313" key="2">
    <source>
        <dbReference type="Proteomes" id="UP000559117"/>
    </source>
</evidence>
<proteinExistence type="predicted"/>
<dbReference type="Proteomes" id="UP000559117">
    <property type="component" value="Unassembled WGS sequence"/>
</dbReference>
<accession>A0A840UIK3</accession>
<keyword evidence="2" id="KW-1185">Reference proteome</keyword>
<organism evidence="1 2">
    <name type="scientific">Pectinatus brassicae</name>
    <dbReference type="NCBI Taxonomy" id="862415"/>
    <lineage>
        <taxon>Bacteria</taxon>
        <taxon>Bacillati</taxon>
        <taxon>Bacillota</taxon>
        <taxon>Negativicutes</taxon>
        <taxon>Selenomonadales</taxon>
        <taxon>Selenomonadaceae</taxon>
        <taxon>Pectinatus</taxon>
    </lineage>
</organism>
<protein>
    <submittedName>
        <fullName evidence="1">Uncharacterized protein</fullName>
    </submittedName>
</protein>